<feature type="transmembrane region" description="Helical" evidence="1">
    <location>
        <begin position="53"/>
        <end position="77"/>
    </location>
</feature>
<feature type="transmembrane region" description="Helical" evidence="1">
    <location>
        <begin position="169"/>
        <end position="191"/>
    </location>
</feature>
<dbReference type="Pfam" id="PF04403">
    <property type="entry name" value="PqiA"/>
    <property type="match status" value="1"/>
</dbReference>
<evidence type="ECO:0000313" key="2">
    <source>
        <dbReference type="EMBL" id="GAA3529638.1"/>
    </source>
</evidence>
<dbReference type="RefSeq" id="WP_344954604.1">
    <property type="nucleotide sequence ID" value="NZ_BAABCX010000001.1"/>
</dbReference>
<feature type="transmembrane region" description="Helical" evidence="1">
    <location>
        <begin position="97"/>
        <end position="124"/>
    </location>
</feature>
<accession>A0ABP6V618</accession>
<dbReference type="InterPro" id="IPR007498">
    <property type="entry name" value="PqiA-like"/>
</dbReference>
<evidence type="ECO:0008006" key="4">
    <source>
        <dbReference type="Google" id="ProtNLM"/>
    </source>
</evidence>
<evidence type="ECO:0000313" key="3">
    <source>
        <dbReference type="Proteomes" id="UP001500795"/>
    </source>
</evidence>
<keyword evidence="1" id="KW-1133">Transmembrane helix</keyword>
<dbReference type="Proteomes" id="UP001500795">
    <property type="component" value="Unassembled WGS sequence"/>
</dbReference>
<reference evidence="3" key="1">
    <citation type="journal article" date="2019" name="Int. J. Syst. Evol. Microbiol.">
        <title>The Global Catalogue of Microorganisms (GCM) 10K type strain sequencing project: providing services to taxonomists for standard genome sequencing and annotation.</title>
        <authorList>
            <consortium name="The Broad Institute Genomics Platform"/>
            <consortium name="The Broad Institute Genome Sequencing Center for Infectious Disease"/>
            <person name="Wu L."/>
            <person name="Ma J."/>
        </authorList>
    </citation>
    <scope>NUCLEOTIDE SEQUENCE [LARGE SCALE GENOMIC DNA]</scope>
    <source>
        <strain evidence="3">JCM 17110</strain>
    </source>
</reference>
<keyword evidence="1" id="KW-0812">Transmembrane</keyword>
<sequence>MNETPATERSVMTCPSCDLVVIIETLNTRADGYCPRCAEHLFSGSQTSRRHHLALAITGLLLLWPSVVENLFQLYLAGKMIDVTMLKGILLLWRQDYWFVSGLVAWCGLLAPLGLFTGIILLSVDIWPRRMLVSLLVLVNHCREWSMVEVFVISLMVAIFKLIDVADLTLGPALVPLAALMMLITLIHRLYDPEIYWRRLDLLPVHVEGRGDE</sequence>
<dbReference type="EMBL" id="BAABCX010000001">
    <property type="protein sequence ID" value="GAA3529638.1"/>
    <property type="molecule type" value="Genomic_DNA"/>
</dbReference>
<protein>
    <recommendedName>
        <fullName evidence="4">Paraquat-inducible protein A</fullName>
    </recommendedName>
</protein>
<feature type="transmembrane region" description="Helical" evidence="1">
    <location>
        <begin position="145"/>
        <end position="163"/>
    </location>
</feature>
<evidence type="ECO:0000256" key="1">
    <source>
        <dbReference type="SAM" id="Phobius"/>
    </source>
</evidence>
<keyword evidence="3" id="KW-1185">Reference proteome</keyword>
<organism evidence="2 3">
    <name type="scientific">Zobellella aerophila</name>
    <dbReference type="NCBI Taxonomy" id="870480"/>
    <lineage>
        <taxon>Bacteria</taxon>
        <taxon>Pseudomonadati</taxon>
        <taxon>Pseudomonadota</taxon>
        <taxon>Gammaproteobacteria</taxon>
        <taxon>Aeromonadales</taxon>
        <taxon>Aeromonadaceae</taxon>
        <taxon>Zobellella</taxon>
    </lineage>
</organism>
<name>A0ABP6V618_9GAMM</name>
<keyword evidence="1" id="KW-0472">Membrane</keyword>
<comment type="caution">
    <text evidence="2">The sequence shown here is derived from an EMBL/GenBank/DDBJ whole genome shotgun (WGS) entry which is preliminary data.</text>
</comment>
<proteinExistence type="predicted"/>
<gene>
    <name evidence="2" type="ORF">GCM10022394_06080</name>
</gene>